<dbReference type="Gene3D" id="3.30.1330.60">
    <property type="entry name" value="OmpA-like domain"/>
    <property type="match status" value="1"/>
</dbReference>
<dbReference type="PANTHER" id="PTHR30441:SF8">
    <property type="entry name" value="DUF748 DOMAIN-CONTAINING PROTEIN"/>
    <property type="match status" value="1"/>
</dbReference>
<evidence type="ECO:0000256" key="1">
    <source>
        <dbReference type="SAM" id="MobiDB-lite"/>
    </source>
</evidence>
<proteinExistence type="predicted"/>
<dbReference type="AlphaFoldDB" id="A0A848G8B9"/>
<keyword evidence="2" id="KW-1133">Transmembrane helix</keyword>
<protein>
    <submittedName>
        <fullName evidence="3">DUF748 domain-containing protein</fullName>
    </submittedName>
</protein>
<dbReference type="GO" id="GO:0005886">
    <property type="term" value="C:plasma membrane"/>
    <property type="evidence" value="ECO:0007669"/>
    <property type="project" value="TreeGrafter"/>
</dbReference>
<keyword evidence="2" id="KW-0472">Membrane</keyword>
<accession>A0A848G8B9</accession>
<feature type="region of interest" description="Disordered" evidence="1">
    <location>
        <begin position="787"/>
        <end position="810"/>
    </location>
</feature>
<name>A0A848G8B9_9RHOO</name>
<evidence type="ECO:0000313" key="3">
    <source>
        <dbReference type="EMBL" id="NML27560.1"/>
    </source>
</evidence>
<dbReference type="Pfam" id="PF05359">
    <property type="entry name" value="DUF748"/>
    <property type="match status" value="2"/>
</dbReference>
<keyword evidence="2" id="KW-0812">Transmembrane</keyword>
<reference evidence="3 4" key="1">
    <citation type="submission" date="2020-04" db="EMBL/GenBank/DDBJ databases">
        <title>Zoogloea sp. G-4-1-14 isolated from soil.</title>
        <authorList>
            <person name="Dahal R.H."/>
        </authorList>
    </citation>
    <scope>NUCLEOTIDE SEQUENCE [LARGE SCALE GENOMIC DNA]</scope>
    <source>
        <strain evidence="3 4">G-4-1-14</strain>
    </source>
</reference>
<dbReference type="Proteomes" id="UP000580043">
    <property type="component" value="Unassembled WGS sequence"/>
</dbReference>
<dbReference type="EMBL" id="JABBGA010000016">
    <property type="protein sequence ID" value="NML27560.1"/>
    <property type="molecule type" value="Genomic_DNA"/>
</dbReference>
<feature type="transmembrane region" description="Helical" evidence="2">
    <location>
        <begin position="12"/>
        <end position="33"/>
    </location>
</feature>
<dbReference type="InterPro" id="IPR036737">
    <property type="entry name" value="OmpA-like_sf"/>
</dbReference>
<gene>
    <name evidence="3" type="ORF">HHL15_17525</name>
</gene>
<sequence>MGQKTRVTGRAAKWAIGGALAFGLVGVAGFLVAPPLAKSLAERQLGEMFHRPVSIDGISINPYALSAEVRGFRMQEREGGQTALGFASLYANVQLESLFRGGAVVSEVRLVEPVVRVVREDGLRFNWSDVIDEMLAKPDDGSQSYFAVHNIRIEKGRIDFDDKPAGKQHVIADLELGVPFVSNLPTQVETFVEPLLSMKVNDAPFEIRGKARPFAPDRESVVDLKFAAFDLGRYVDYLPVAKTFRLASARLSSDLQLSFAQPPGGTPDVVVKGDLGLEDVDLRHADDRPALRLASLKLGVERLAPLAREIAIGTLVIDKPEAVVARDGAGRLSLLDLLPARQVAPEAAEKPAATTSAKPLVLTFGEVRLSGGQVDFTDALAGGPFRRRLQDIHVTLRKFSLTGSGSAELEAGLVTDAGEKLAHKGTLTLAPLKLAGTVRLEGLDLVTPRPYYAPFLPQGEIQSGRADAGFGYVFEQGAAGEPLLRVEGASLTLRDLGLQLKGDKAPLARIGLLEVKDAGLDLATRRVVVGSVAGKATRFALVRDKDGAFNVGKLAGGPEQAPAPAAKAAPRPAAMARPAAAPGPDWQVDVKHLALDDWGLRLEDRTLAPAVVLNVEPLGLSADGLSTARGSKATLKLQAAVNKRGRIGVAGTVGLAPLAATLDVDLKAVDLAMLQPYVTEQVNIAITRGNTSARGRLVFELPPAGGPKASYKGSFTIADFASVDKLNAADFLKWKSLNFAGMDVRLSPLSVSIDEIALADFYTRLILNAQGGLNLREITAQQAKEAKDRQLAEARSNGGKAPPEEGATAQIPATEPAVPLPPILVKRVTVQGGNIAYSDRFVRPNYDVNLTGMGGSLTGLSSDPSTIASLDLRGRVDDSAPVTVAGSFNPFRQDKALDIRAAIKDFELSGVSTYSAKYVGYSIEKGKLSAELNYKVVDRRLTATNQVFLDQLTFGEAVESPDALKLPVTLAVSLLKNSRGEIDLNLPIGGSLDDPEFSVGGLVFKVIVNLLTKAITSPFALMGSLFGGNAEELSWLDFEPGFARLPDGAETKLAAIAKALKDRPALKLEIAGRMDPAHDPEGLKRAVLEGKVEALKVKDMARKGESVEEGGEVRVTSAEYPALLTRVYKSEDFPKPRNLIGLVKDLPVAEMEKLILANTSVDADDVRLLAQQRAQAVRTWLRDKGQVPAERIFILVPREADGSAHAKAKPSRVDFSLR</sequence>
<organism evidence="3 4">
    <name type="scientific">Zoogloea dura</name>
    <dbReference type="NCBI Taxonomy" id="2728840"/>
    <lineage>
        <taxon>Bacteria</taxon>
        <taxon>Pseudomonadati</taxon>
        <taxon>Pseudomonadota</taxon>
        <taxon>Betaproteobacteria</taxon>
        <taxon>Rhodocyclales</taxon>
        <taxon>Zoogloeaceae</taxon>
        <taxon>Zoogloea</taxon>
    </lineage>
</organism>
<evidence type="ECO:0000313" key="4">
    <source>
        <dbReference type="Proteomes" id="UP000580043"/>
    </source>
</evidence>
<dbReference type="PANTHER" id="PTHR30441">
    <property type="entry name" value="DUF748 DOMAIN-CONTAINING PROTEIN"/>
    <property type="match status" value="1"/>
</dbReference>
<dbReference type="InterPro" id="IPR052894">
    <property type="entry name" value="AsmA-related"/>
</dbReference>
<keyword evidence="4" id="KW-1185">Reference proteome</keyword>
<dbReference type="RefSeq" id="WP_169147097.1">
    <property type="nucleotide sequence ID" value="NZ_JABBGA010000016.1"/>
</dbReference>
<comment type="caution">
    <text evidence="3">The sequence shown here is derived from an EMBL/GenBank/DDBJ whole genome shotgun (WGS) entry which is preliminary data.</text>
</comment>
<dbReference type="InterPro" id="IPR008023">
    <property type="entry name" value="DUF748"/>
</dbReference>
<evidence type="ECO:0000256" key="2">
    <source>
        <dbReference type="SAM" id="Phobius"/>
    </source>
</evidence>
<dbReference type="GO" id="GO:0090313">
    <property type="term" value="P:regulation of protein targeting to membrane"/>
    <property type="evidence" value="ECO:0007669"/>
    <property type="project" value="TreeGrafter"/>
</dbReference>